<evidence type="ECO:0000313" key="1">
    <source>
        <dbReference type="EMBL" id="JAE17237.1"/>
    </source>
</evidence>
<sequence>MSILIDFDPFSDALSFINFLCLISLVMGQY</sequence>
<reference evidence="1" key="1">
    <citation type="submission" date="2014-09" db="EMBL/GenBank/DDBJ databases">
        <authorList>
            <person name="Magalhaes I.L.F."/>
            <person name="Oliveira U."/>
            <person name="Santos F.R."/>
            <person name="Vidigal T.H.D.A."/>
            <person name="Brescovit A.D."/>
            <person name="Santos A.J."/>
        </authorList>
    </citation>
    <scope>NUCLEOTIDE SEQUENCE</scope>
    <source>
        <tissue evidence="1">Shoot tissue taken approximately 20 cm above the soil surface</tissue>
    </source>
</reference>
<name>A0A0A9FYA0_ARUDO</name>
<accession>A0A0A9FYA0</accession>
<organism evidence="1">
    <name type="scientific">Arundo donax</name>
    <name type="common">Giant reed</name>
    <name type="synonym">Donax arundinaceus</name>
    <dbReference type="NCBI Taxonomy" id="35708"/>
    <lineage>
        <taxon>Eukaryota</taxon>
        <taxon>Viridiplantae</taxon>
        <taxon>Streptophyta</taxon>
        <taxon>Embryophyta</taxon>
        <taxon>Tracheophyta</taxon>
        <taxon>Spermatophyta</taxon>
        <taxon>Magnoliopsida</taxon>
        <taxon>Liliopsida</taxon>
        <taxon>Poales</taxon>
        <taxon>Poaceae</taxon>
        <taxon>PACMAD clade</taxon>
        <taxon>Arundinoideae</taxon>
        <taxon>Arundineae</taxon>
        <taxon>Arundo</taxon>
    </lineage>
</organism>
<proteinExistence type="predicted"/>
<reference evidence="1" key="2">
    <citation type="journal article" date="2015" name="Data Brief">
        <title>Shoot transcriptome of the giant reed, Arundo donax.</title>
        <authorList>
            <person name="Barrero R.A."/>
            <person name="Guerrero F.D."/>
            <person name="Moolhuijzen P."/>
            <person name="Goolsby J.A."/>
            <person name="Tidwell J."/>
            <person name="Bellgard S.E."/>
            <person name="Bellgard M.I."/>
        </authorList>
    </citation>
    <scope>NUCLEOTIDE SEQUENCE</scope>
    <source>
        <tissue evidence="1">Shoot tissue taken approximately 20 cm above the soil surface</tissue>
    </source>
</reference>
<dbReference type="EMBL" id="GBRH01180659">
    <property type="protein sequence ID" value="JAE17237.1"/>
    <property type="molecule type" value="Transcribed_RNA"/>
</dbReference>
<dbReference type="AlphaFoldDB" id="A0A0A9FYA0"/>
<protein>
    <submittedName>
        <fullName evidence="1">Uncharacterized protein</fullName>
    </submittedName>
</protein>